<evidence type="ECO:0000256" key="9">
    <source>
        <dbReference type="SAM" id="MobiDB-lite"/>
    </source>
</evidence>
<name>A0ABY6F5P0_9GAMM</name>
<dbReference type="InterPro" id="IPR039426">
    <property type="entry name" value="TonB-dep_rcpt-like"/>
</dbReference>
<evidence type="ECO:0000256" key="1">
    <source>
        <dbReference type="ARBA" id="ARBA00004571"/>
    </source>
</evidence>
<evidence type="ECO:0000259" key="11">
    <source>
        <dbReference type="Pfam" id="PF07715"/>
    </source>
</evidence>
<dbReference type="EMBL" id="CP089977">
    <property type="protein sequence ID" value="UXZ05363.1"/>
    <property type="molecule type" value="Genomic_DNA"/>
</dbReference>
<evidence type="ECO:0000313" key="13">
    <source>
        <dbReference type="Proteomes" id="UP001063782"/>
    </source>
</evidence>
<dbReference type="Proteomes" id="UP001063782">
    <property type="component" value="Chromosome"/>
</dbReference>
<feature type="chain" id="PRO_5046172405" evidence="10">
    <location>
        <begin position="34"/>
        <end position="335"/>
    </location>
</feature>
<reference evidence="12" key="1">
    <citation type="submission" date="2021-12" db="EMBL/GenBank/DDBJ databases">
        <title>taxonomy of Moraxella sp. ZY201224.</title>
        <authorList>
            <person name="Li F."/>
        </authorList>
    </citation>
    <scope>NUCLEOTIDE SEQUENCE</scope>
    <source>
        <strain evidence="12">ZY201224</strain>
    </source>
</reference>
<protein>
    <submittedName>
        <fullName evidence="12">TonB-dependent receptor plug domain-containing protein</fullName>
    </submittedName>
</protein>
<dbReference type="Gene3D" id="2.170.130.10">
    <property type="entry name" value="TonB-dependent receptor, plug domain"/>
    <property type="match status" value="1"/>
</dbReference>
<evidence type="ECO:0000256" key="5">
    <source>
        <dbReference type="ARBA" id="ARBA00022729"/>
    </source>
</evidence>
<feature type="signal peptide" evidence="10">
    <location>
        <begin position="1"/>
        <end position="33"/>
    </location>
</feature>
<feature type="region of interest" description="Disordered" evidence="9">
    <location>
        <begin position="287"/>
        <end position="307"/>
    </location>
</feature>
<feature type="domain" description="TonB-dependent receptor plug" evidence="11">
    <location>
        <begin position="64"/>
        <end position="168"/>
    </location>
</feature>
<dbReference type="Pfam" id="PF07715">
    <property type="entry name" value="Plug"/>
    <property type="match status" value="1"/>
</dbReference>
<keyword evidence="12" id="KW-0675">Receptor</keyword>
<keyword evidence="7 8" id="KW-0998">Cell outer membrane</keyword>
<keyword evidence="13" id="KW-1185">Reference proteome</keyword>
<proteinExistence type="inferred from homology"/>
<dbReference type="InterPro" id="IPR012910">
    <property type="entry name" value="Plug_dom"/>
</dbReference>
<keyword evidence="4 8" id="KW-0812">Transmembrane</keyword>
<evidence type="ECO:0000256" key="8">
    <source>
        <dbReference type="PROSITE-ProRule" id="PRU01360"/>
    </source>
</evidence>
<keyword evidence="2 8" id="KW-0813">Transport</keyword>
<evidence type="ECO:0000256" key="2">
    <source>
        <dbReference type="ARBA" id="ARBA00022448"/>
    </source>
</evidence>
<dbReference type="SUPFAM" id="SSF56935">
    <property type="entry name" value="Porins"/>
    <property type="match status" value="1"/>
</dbReference>
<evidence type="ECO:0000256" key="10">
    <source>
        <dbReference type="SAM" id="SignalP"/>
    </source>
</evidence>
<evidence type="ECO:0000256" key="6">
    <source>
        <dbReference type="ARBA" id="ARBA00023136"/>
    </source>
</evidence>
<evidence type="ECO:0000256" key="4">
    <source>
        <dbReference type="ARBA" id="ARBA00022692"/>
    </source>
</evidence>
<dbReference type="InterPro" id="IPR037066">
    <property type="entry name" value="Plug_dom_sf"/>
</dbReference>
<comment type="similarity">
    <text evidence="8">Belongs to the TonB-dependent receptor family.</text>
</comment>
<keyword evidence="6 8" id="KW-0472">Membrane</keyword>
<dbReference type="InterPro" id="IPR036942">
    <property type="entry name" value="Beta-barrel_TonB_sf"/>
</dbReference>
<dbReference type="RefSeq" id="WP_263076862.1">
    <property type="nucleotide sequence ID" value="NZ_CP089977.1"/>
</dbReference>
<dbReference type="PROSITE" id="PS52016">
    <property type="entry name" value="TONB_DEPENDENT_REC_3"/>
    <property type="match status" value="1"/>
</dbReference>
<gene>
    <name evidence="12" type="ORF">LU297_02635</name>
</gene>
<dbReference type="PANTHER" id="PTHR30069:SF29">
    <property type="entry name" value="HEMOGLOBIN AND HEMOGLOBIN-HAPTOGLOBIN-BINDING PROTEIN 1-RELATED"/>
    <property type="match status" value="1"/>
</dbReference>
<accession>A0ABY6F5P0</accession>
<evidence type="ECO:0000313" key="12">
    <source>
        <dbReference type="EMBL" id="UXZ05363.1"/>
    </source>
</evidence>
<evidence type="ECO:0000256" key="3">
    <source>
        <dbReference type="ARBA" id="ARBA00022452"/>
    </source>
</evidence>
<dbReference type="PANTHER" id="PTHR30069">
    <property type="entry name" value="TONB-DEPENDENT OUTER MEMBRANE RECEPTOR"/>
    <property type="match status" value="1"/>
</dbReference>
<sequence>MSNFITKTLTTKPWLKSFWVSPLALSISAISYADTHTETAALDSSPVVDLGELTITATRANTKLNESAQKVLIIDRQTIDNQLLAGDDMSQALFKLIPGYAPPTGNMGSVSESFRGREVLFMIDGVPQSNPLRDGSRENRTIDLSMVERIEVIYGASSEHGLGATGGIINFITKKNRGDGLKQSLSIGVNTAKNFEGEGLGGDVRYQASFGGEKLDGLVALKYGKEGMYYGADDRLVGTYGNQGDVMNASHYDVLAKVGYAFDDNKRLSASVNHYFLEGSQEYVNDSSQRNRAIKRTDTSVKRTGAPDGLDPYNKVLTANVVYQDDDFLSGRLTA</sequence>
<evidence type="ECO:0000256" key="7">
    <source>
        <dbReference type="ARBA" id="ARBA00023237"/>
    </source>
</evidence>
<organism evidence="12 13">
    <name type="scientific">Moraxella nasicaprae</name>
    <dbReference type="NCBI Taxonomy" id="2904122"/>
    <lineage>
        <taxon>Bacteria</taxon>
        <taxon>Pseudomonadati</taxon>
        <taxon>Pseudomonadota</taxon>
        <taxon>Gammaproteobacteria</taxon>
        <taxon>Moraxellales</taxon>
        <taxon>Moraxellaceae</taxon>
        <taxon>Moraxella</taxon>
    </lineage>
</organism>
<comment type="subcellular location">
    <subcellularLocation>
        <location evidence="1 8">Cell outer membrane</location>
        <topology evidence="1 8">Multi-pass membrane protein</topology>
    </subcellularLocation>
</comment>
<keyword evidence="3 8" id="KW-1134">Transmembrane beta strand</keyword>
<keyword evidence="5 10" id="KW-0732">Signal</keyword>
<dbReference type="Gene3D" id="2.40.170.20">
    <property type="entry name" value="TonB-dependent receptor, beta-barrel domain"/>
    <property type="match status" value="1"/>
</dbReference>